<accession>A0ABU7F4Y6</accession>
<protein>
    <recommendedName>
        <fullName evidence="3">Secreted protein</fullName>
    </recommendedName>
</protein>
<gene>
    <name evidence="1" type="ORF">CHARACLAT_021621</name>
</gene>
<proteinExistence type="predicted"/>
<evidence type="ECO:0008006" key="3">
    <source>
        <dbReference type="Google" id="ProtNLM"/>
    </source>
</evidence>
<evidence type="ECO:0000313" key="1">
    <source>
        <dbReference type="EMBL" id="MED6294501.1"/>
    </source>
</evidence>
<keyword evidence="2" id="KW-1185">Reference proteome</keyword>
<organism evidence="1 2">
    <name type="scientific">Characodon lateralis</name>
    <dbReference type="NCBI Taxonomy" id="208331"/>
    <lineage>
        <taxon>Eukaryota</taxon>
        <taxon>Metazoa</taxon>
        <taxon>Chordata</taxon>
        <taxon>Craniata</taxon>
        <taxon>Vertebrata</taxon>
        <taxon>Euteleostomi</taxon>
        <taxon>Actinopterygii</taxon>
        <taxon>Neopterygii</taxon>
        <taxon>Teleostei</taxon>
        <taxon>Neoteleostei</taxon>
        <taxon>Acanthomorphata</taxon>
        <taxon>Ovalentaria</taxon>
        <taxon>Atherinomorphae</taxon>
        <taxon>Cyprinodontiformes</taxon>
        <taxon>Goodeidae</taxon>
        <taxon>Characodon</taxon>
    </lineage>
</organism>
<sequence>MLTLSGEKNKLHKFKSLCYSALHVSLLIINVSSFHIAQSDCFFQLKLPVVDTLQEVLPLHIPKHAHARTQTHTQTHTHTQKRRKLVLLPLKHTLPQSAWVK</sequence>
<name>A0ABU7F4Y6_9TELE</name>
<dbReference type="EMBL" id="JAHUTJ010075900">
    <property type="protein sequence ID" value="MED6294501.1"/>
    <property type="molecule type" value="Genomic_DNA"/>
</dbReference>
<comment type="caution">
    <text evidence="1">The sequence shown here is derived from an EMBL/GenBank/DDBJ whole genome shotgun (WGS) entry which is preliminary data.</text>
</comment>
<evidence type="ECO:0000313" key="2">
    <source>
        <dbReference type="Proteomes" id="UP001352852"/>
    </source>
</evidence>
<dbReference type="Proteomes" id="UP001352852">
    <property type="component" value="Unassembled WGS sequence"/>
</dbReference>
<reference evidence="1 2" key="1">
    <citation type="submission" date="2021-06" db="EMBL/GenBank/DDBJ databases">
        <authorList>
            <person name="Palmer J.M."/>
        </authorList>
    </citation>
    <scope>NUCLEOTIDE SEQUENCE [LARGE SCALE GENOMIC DNA]</scope>
    <source>
        <strain evidence="1 2">CL_MEX2019</strain>
        <tissue evidence="1">Muscle</tissue>
    </source>
</reference>